<evidence type="ECO:0000256" key="3">
    <source>
        <dbReference type="ARBA" id="ARBA00023004"/>
    </source>
</evidence>
<keyword evidence="3" id="KW-0408">Iron</keyword>
<dbReference type="InterPro" id="IPR042216">
    <property type="entry name" value="MitoNEET_CISD"/>
</dbReference>
<dbReference type="AlphaFoldDB" id="A0A511JHN5"/>
<evidence type="ECO:0000256" key="4">
    <source>
        <dbReference type="ARBA" id="ARBA00023014"/>
    </source>
</evidence>
<sequence length="69" mass="7372">MNERPPQPVTIEACPNGPLLVRGDVQLVDGQGDPIERRRRTIALCRCGSSAIAPFCDGSHKAIGFVTSP</sequence>
<dbReference type="GO" id="GO:0051537">
    <property type="term" value="F:2 iron, 2 sulfur cluster binding"/>
    <property type="evidence" value="ECO:0007669"/>
    <property type="project" value="UniProtKB-KW"/>
</dbReference>
<dbReference type="SMART" id="SM00704">
    <property type="entry name" value="ZnF_CDGSH"/>
    <property type="match status" value="1"/>
</dbReference>
<keyword evidence="7" id="KW-1185">Reference proteome</keyword>
<dbReference type="GO" id="GO:0046872">
    <property type="term" value="F:metal ion binding"/>
    <property type="evidence" value="ECO:0007669"/>
    <property type="project" value="UniProtKB-KW"/>
</dbReference>
<keyword evidence="1" id="KW-0001">2Fe-2S</keyword>
<reference evidence="6 7" key="1">
    <citation type="submission" date="2019-07" db="EMBL/GenBank/DDBJ databases">
        <title>Whole genome shotgun sequence of Cellulomonas terrae NBRC 100819.</title>
        <authorList>
            <person name="Hosoyama A."/>
            <person name="Uohara A."/>
            <person name="Ohji S."/>
            <person name="Ichikawa N."/>
        </authorList>
    </citation>
    <scope>NUCLEOTIDE SEQUENCE [LARGE SCALE GENOMIC DNA]</scope>
    <source>
        <strain evidence="6 7">NBRC 100819</strain>
    </source>
</reference>
<dbReference type="EMBL" id="BJWH01000003">
    <property type="protein sequence ID" value="GEL97466.1"/>
    <property type="molecule type" value="Genomic_DNA"/>
</dbReference>
<accession>A0A511JHN5</accession>
<name>A0A511JHN5_9CELL</name>
<protein>
    <recommendedName>
        <fullName evidence="5">Iron-binding zinc finger CDGSH type domain-containing protein</fullName>
    </recommendedName>
</protein>
<organism evidence="6 7">
    <name type="scientific">Cellulomonas terrae</name>
    <dbReference type="NCBI Taxonomy" id="311234"/>
    <lineage>
        <taxon>Bacteria</taxon>
        <taxon>Bacillati</taxon>
        <taxon>Actinomycetota</taxon>
        <taxon>Actinomycetes</taxon>
        <taxon>Micrococcales</taxon>
        <taxon>Cellulomonadaceae</taxon>
        <taxon>Cellulomonas</taxon>
    </lineage>
</organism>
<dbReference type="RefSeq" id="WP_146845025.1">
    <property type="nucleotide sequence ID" value="NZ_BJWH01000003.1"/>
</dbReference>
<dbReference type="Proteomes" id="UP000321049">
    <property type="component" value="Unassembled WGS sequence"/>
</dbReference>
<proteinExistence type="predicted"/>
<evidence type="ECO:0000313" key="7">
    <source>
        <dbReference type="Proteomes" id="UP000321049"/>
    </source>
</evidence>
<keyword evidence="4" id="KW-0411">Iron-sulfur</keyword>
<comment type="caution">
    <text evidence="6">The sequence shown here is derived from an EMBL/GenBank/DDBJ whole genome shotgun (WGS) entry which is preliminary data.</text>
</comment>
<evidence type="ECO:0000313" key="6">
    <source>
        <dbReference type="EMBL" id="GEL97466.1"/>
    </source>
</evidence>
<gene>
    <name evidence="6" type="ORF">CTE05_10130</name>
</gene>
<dbReference type="OrthoDB" id="9800162at2"/>
<evidence type="ECO:0000259" key="5">
    <source>
        <dbReference type="SMART" id="SM00704"/>
    </source>
</evidence>
<evidence type="ECO:0000256" key="2">
    <source>
        <dbReference type="ARBA" id="ARBA00022723"/>
    </source>
</evidence>
<keyword evidence="2" id="KW-0479">Metal-binding</keyword>
<dbReference type="Gene3D" id="3.40.5.90">
    <property type="entry name" value="CDGSH iron-sulfur domain, mitoNEET-type"/>
    <property type="match status" value="1"/>
</dbReference>
<dbReference type="GO" id="GO:0005737">
    <property type="term" value="C:cytoplasm"/>
    <property type="evidence" value="ECO:0007669"/>
    <property type="project" value="UniProtKB-ARBA"/>
</dbReference>
<feature type="domain" description="Iron-binding zinc finger CDGSH type" evidence="5">
    <location>
        <begin position="26"/>
        <end position="66"/>
    </location>
</feature>
<dbReference type="InterPro" id="IPR018967">
    <property type="entry name" value="FeS-contain_CDGSH-typ"/>
</dbReference>
<evidence type="ECO:0000256" key="1">
    <source>
        <dbReference type="ARBA" id="ARBA00022714"/>
    </source>
</evidence>
<dbReference type="Pfam" id="PF09360">
    <property type="entry name" value="zf-CDGSH"/>
    <property type="match status" value="1"/>
</dbReference>